<organism evidence="8 9">
    <name type="scientific">Magallana gigas</name>
    <name type="common">Pacific oyster</name>
    <name type="synonym">Crassostrea gigas</name>
    <dbReference type="NCBI Taxonomy" id="29159"/>
    <lineage>
        <taxon>Eukaryota</taxon>
        <taxon>Metazoa</taxon>
        <taxon>Spiralia</taxon>
        <taxon>Lophotrochozoa</taxon>
        <taxon>Mollusca</taxon>
        <taxon>Bivalvia</taxon>
        <taxon>Autobranchia</taxon>
        <taxon>Pteriomorphia</taxon>
        <taxon>Ostreida</taxon>
        <taxon>Ostreoidea</taxon>
        <taxon>Ostreidae</taxon>
        <taxon>Magallana</taxon>
    </lineage>
</organism>
<comment type="function">
    <text evidence="1">May play a role in microtubule-mediated transport or vesicle function.</text>
</comment>
<feature type="compositionally biased region" description="Low complexity" evidence="7">
    <location>
        <begin position="1038"/>
        <end position="1050"/>
    </location>
</feature>
<dbReference type="PRINTS" id="PR00375">
    <property type="entry name" value="HUNTINGTIN"/>
</dbReference>
<evidence type="ECO:0000256" key="2">
    <source>
        <dbReference type="ARBA" id="ARBA00004123"/>
    </source>
</evidence>
<dbReference type="PANTHER" id="PTHR10170:SF10">
    <property type="entry name" value="HUNTINGTIN"/>
    <property type="match status" value="1"/>
</dbReference>
<keyword evidence="6" id="KW-0539">Nucleus</keyword>
<dbReference type="InterPro" id="IPR048413">
    <property type="entry name" value="Htt_C-HEAT_rpt"/>
</dbReference>
<dbReference type="Pfam" id="PF12372">
    <property type="entry name" value="Htt_N-HEAT"/>
    <property type="match status" value="1"/>
</dbReference>
<evidence type="ECO:0000256" key="5">
    <source>
        <dbReference type="ARBA" id="ARBA00022490"/>
    </source>
</evidence>
<comment type="similarity">
    <text evidence="4">Belongs to the huntingtin family.</text>
</comment>
<feature type="compositionally biased region" description="Polar residues" evidence="7">
    <location>
        <begin position="456"/>
        <end position="480"/>
    </location>
</feature>
<evidence type="ECO:0008006" key="10">
    <source>
        <dbReference type="Google" id="ProtNLM"/>
    </source>
</evidence>
<dbReference type="PANTHER" id="PTHR10170">
    <property type="entry name" value="HUNTINGTON DISEASE PROTEIN"/>
    <property type="match status" value="1"/>
</dbReference>
<evidence type="ECO:0000313" key="9">
    <source>
        <dbReference type="Proteomes" id="UP000005408"/>
    </source>
</evidence>
<evidence type="ECO:0000256" key="7">
    <source>
        <dbReference type="SAM" id="MobiDB-lite"/>
    </source>
</evidence>
<keyword evidence="9" id="KW-1185">Reference proteome</keyword>
<dbReference type="Gene3D" id="1.25.10.10">
    <property type="entry name" value="Leucine-rich Repeat Variant"/>
    <property type="match status" value="2"/>
</dbReference>
<dbReference type="SUPFAM" id="SSF48371">
    <property type="entry name" value="ARM repeat"/>
    <property type="match status" value="1"/>
</dbReference>
<dbReference type="InterPro" id="IPR024613">
    <property type="entry name" value="Huntingtin_N_HEAT_rpt-2"/>
</dbReference>
<comment type="subcellular location">
    <subcellularLocation>
        <location evidence="3">Cytoplasm</location>
    </subcellularLocation>
    <subcellularLocation>
        <location evidence="2">Nucleus</location>
    </subcellularLocation>
</comment>
<evidence type="ECO:0000256" key="3">
    <source>
        <dbReference type="ARBA" id="ARBA00004496"/>
    </source>
</evidence>
<dbReference type="InterPro" id="IPR048411">
    <property type="entry name" value="Htt_N_HEAT_rpt-1"/>
</dbReference>
<proteinExistence type="inferred from homology"/>
<dbReference type="OrthoDB" id="10065698at2759"/>
<evidence type="ECO:0000256" key="1">
    <source>
        <dbReference type="ARBA" id="ARBA00002907"/>
    </source>
</evidence>
<dbReference type="InterPro" id="IPR016024">
    <property type="entry name" value="ARM-type_fold"/>
</dbReference>
<dbReference type="Pfam" id="PF20927">
    <property type="entry name" value="Htt_C-HEAT"/>
    <property type="match status" value="1"/>
</dbReference>
<dbReference type="Pfam" id="PF20926">
    <property type="entry name" value="Htt_N-HEAT_1"/>
    <property type="match status" value="1"/>
</dbReference>
<feature type="compositionally biased region" description="Basic and acidic residues" evidence="7">
    <location>
        <begin position="1078"/>
        <end position="1096"/>
    </location>
</feature>
<evidence type="ECO:0000256" key="4">
    <source>
        <dbReference type="ARBA" id="ARBA00007153"/>
    </source>
</evidence>
<evidence type="ECO:0000256" key="6">
    <source>
        <dbReference type="ARBA" id="ARBA00023242"/>
    </source>
</evidence>
<evidence type="ECO:0000313" key="8">
    <source>
        <dbReference type="EnsemblMetazoa" id="G15434.1:cds"/>
    </source>
</evidence>
<dbReference type="InterPro" id="IPR000091">
    <property type="entry name" value="Huntingtin"/>
</dbReference>
<dbReference type="InterPro" id="IPR048412">
    <property type="entry name" value="Htt_bridge"/>
</dbReference>
<dbReference type="EnsemblMetazoa" id="G15434.1">
    <property type="protein sequence ID" value="G15434.1:cds"/>
    <property type="gene ID" value="G15434"/>
</dbReference>
<accession>A0A8W8IQV6</accession>
<dbReference type="GO" id="GO:0005634">
    <property type="term" value="C:nucleus"/>
    <property type="evidence" value="ECO:0007669"/>
    <property type="project" value="UniProtKB-SubCell"/>
</dbReference>
<feature type="compositionally biased region" description="Polar residues" evidence="7">
    <location>
        <begin position="2474"/>
        <end position="2487"/>
    </location>
</feature>
<name>A0A8W8IQV6_MAGGI</name>
<sequence length="3009" mass="337589">MATIEKLIKAFEALRVFQPSGSTADDAAKKKEQAPVSKKDKMVNCNLVADCISAPNMRAIVDFPKFLGIAMETFLTMCDDTESDVRMVADECLNRSIKILLETNLGRLQVELYKEIKKNGSSRTLRAALWRFSEMSHLIRPQKCRPYIVNLLPCVARISKREDEAIQDILAQSMQKICPPLIGFANESEIKALIKSFLPNLRSTSAVTRRTAASCLVLICEHSRSSASFYNYLLGSLLDMVIPVEEETSLHCLIGVLLCLRSLIPHLSESAHDKQGLKGSFGVMTKEKEQTVSKEQIIKVFQLLLHLMGHTDHNVVTGALETFQQLLRHPSPLLVSLLTTPKSIPRSHIFKSDQDLQPGEGLSEVPSMSKFPEDGNVGDEIDSIVDPSEATEGNVDDIVASYQAQMANKDNESSDAVDNVAGLDVDTCDAGIVVTTLDTRYSGIEIGDLNEDVSERSNMSQVSSANGSQQSLNKLSSPQKTMKRGGQDMNGNPELDEDVLPESEGKSQAPNSDPVDVTKNLGSLFEDMPLEFCIRVLCRRFLLGGTKDKLIPDRVVRVSIKSLALGCVSYTMMIRPHILFMNVFKEVNEDNDQLIKDVLLYASHIDPQLKGAATLICGNLIKSSLSQGRGDFNKWVEEFAPESSVTINHLVEIILHILEDESSVAVRLALLGVRKCLSPLLMGTHSPVGLEAVIKLLSIQNNPYWLVKVELLEIFSSLNFNVLNHLESCCTDVQRGTNHFLGKLHIQDRILTFVIEMLGSDDTRVRHCASEALVKIVPKLFFSCDHPQHDPIITEARLHTEKMLCPMVSDFVLDPPPLVLGLTKPYSISNGSVSSHIESNLSRVVVSALHQLNMSQSKHLTYGCCHALYLLSETFPSTLYAHSWGCGPSTSFLPKDSSSKGIMKRPPSRSHSNSRTMMGYVWSGTFSIDEMSSGSGGGPLTIILPLLTSSNVSLDLAAHSDTLQFAGNLVAGAVYRCMQPVDDSSSGSEGDGIKWAAVSDRLLVPLLDQLFYHIARVLNCCVHVIDEQVPGPTPVKPSLPSLPNAPSLSPIKRKNKMDSPNDSPAKGGTPDGKTPSKQQKEKEKEQEKEKEKTKKDSLGVFHSLPHYMKLYDVLKGAYSNYKVSLDLTVTDKFCSLLHTSLVTLSQILEITTLEDIGKYADEILQYLKTTIVLEPTESIRCVQQLLKALFGTNLICQWEPQHLQNLSGKPGKAARLTGNNKPGQYYFCFTQPYTQFTQSLAGATFKASSHTEQEESSGALSTLRKCIERKLPAVLRPNSKTEKSTIASYIRLFEPLVIKALKQYTVSSGLDLQQQVLDLLSQLIQLRVNYCLLDSDQVFIGFIIKQLEFIEEGQIRNSETLIPNIFSFLVMLSYEKTHSKSIIAMPKIIQLCDGIMASGLQPVSHAIPALRPVVFDLFLLRGGNKPDISRDLETQREVLVSMLLRLIQYYQTLDLLVVVLQQSKKESEERWKRLSRQVTDTLLPALISNQVNLDNSDSLDVLHRLFECLAPIVFRPVDILLKTLLQAPTGIGSLENLQRWMCLVLSVIRVLMAQSKEEVILSRLTELRIRLALFKTPVSKMSDEQKQIVLDLTPEQILARFLVQVIGKCLEMIIEHEWSYLGSHDHAHFLSQQLSQLLLYITHMFQSGMFRKVANCALQIAREEEKEGFYSLRELNRHFLLLSMTMPTLTLQWCNILILLNYEDQSLWSDVMQTPNRHLKPGTSQSTSHEAHPVAETHCCNQEILRRGGIILFCDFVCENMLDAEHMTWLVINHVTDLIQLSRESPVQDFISAIHRNSAASCLFIQAIHSRGQDVSKPSLIKKTMKCVEAIHLSQTGALLTLLIDKFLNTHHLSVARLCDTIACHRVEMLLADNFEDAKKQLPVVDLDKLLKFMETHSLLKRHARLVSLLQKLRGTLNPETSLSLCKGASHPVLHQTECVHNQMDKDMYLSLVKYQCFHPDSSPRECSLLLHKLEYAEILAVTMTKEFSLDILSECLILGIKHTLIKSTDSVTVLDSEGNQVLQEPVTDNLFQAAQLTLTRHINYVINLLPVPHQILSFSSLYVKESQYQEKMNDVFSDSSWRDMIFSLTKTLNCYLQSLARLPWKPDIPAESHCDICKFSVLCMELLCWMFHNDILPTSEQLNTCLMCTAVILQNQQLSAVIGHKDHVSWVASVVSSIYQVFLSLVLIPGDKLVTTSQESFEEPNSQNELSVIVKACDQISELVQYLLSSSRSSYSVPQFVDCHLTTIIISLARLPALNSYARTPSLVWKLGWTPTPSGELRTHLPPLPVDYLKDKDVLKEFVSRINMLGWINRQQFEETWMSLLAVLNPVIEDVSEHIPQEEEIERSQCMVIAVKAITAMLLQSTLTPVPGNPSNSVFEVRPRDKPLGFLHTRCGKKLTIIRGIIEKEVQDLYRKCEDRSSCSLGEGEDHDVLRYMFDNNLEREADDSTYNLGQVSVESIWSVVGALHVQTADSDTPDSVNSPDQENTEKPPPLPSQQQFPLISIDKRERTVSLSGLDIHSCLQFLLELYGQWLSPNSILKPPLMLKTEVVKSLVSLSDLFVEREQYEWMLDFLLDIYKAHPQEDEIVMQYINVGLSKAGAVIGLDSSAIEKLMKQLDIGLRSPHLPSRIAAMHGILYLLEAGVQEITKPLMPIATDFLLRNLGSISQTCITSQQYILTMWATGFYIMENYHVDLKDLEFPSKILQLAVSTASGNEESVTTPVYLAILKGLERLLLTDVLSQQDSDAIVKLGVDRLCLPSPQRSLAALGLMFTCMYSGKQYDQYSPLPRDSAAYDFNVVYQDPESLIVAMERVTVLFDRIKKGYPYEARVITRVLPTFLADFFPPQDIMNKIIGEFISSQQPYPQMIAMVVFQVFNNLHNQSQEALVQDWVMLSLSNFTQRTPVSMATWSLTCFFISASTNSWLRPLINHVINRMGKMEAVDQNLFCMAALDFYSILKDKQQQWAFISTFQNVSTLGPPYTDLLGRLEKAYPEHFSQKKLIKPHPLT</sequence>
<feature type="region of interest" description="Disordered" evidence="7">
    <location>
        <begin position="2474"/>
        <end position="2501"/>
    </location>
</feature>
<dbReference type="OMA" id="PNKMEEP"/>
<feature type="region of interest" description="Disordered" evidence="7">
    <location>
        <begin position="1032"/>
        <end position="1096"/>
    </location>
</feature>
<dbReference type="InterPro" id="IPR028426">
    <property type="entry name" value="Huntingtin_fam"/>
</dbReference>
<keyword evidence="5" id="KW-0963">Cytoplasm</keyword>
<protein>
    <recommendedName>
        <fullName evidence="10">Huntingtin</fullName>
    </recommendedName>
</protein>
<feature type="region of interest" description="Disordered" evidence="7">
    <location>
        <begin position="369"/>
        <end position="393"/>
    </location>
</feature>
<dbReference type="Proteomes" id="UP000005408">
    <property type="component" value="Unassembled WGS sequence"/>
</dbReference>
<dbReference type="InterPro" id="IPR011989">
    <property type="entry name" value="ARM-like"/>
</dbReference>
<reference evidence="8" key="1">
    <citation type="submission" date="2022-08" db="UniProtKB">
        <authorList>
            <consortium name="EnsemblMetazoa"/>
        </authorList>
    </citation>
    <scope>IDENTIFICATION</scope>
    <source>
        <strain evidence="8">05x7-T-G4-1.051#20</strain>
    </source>
</reference>
<dbReference type="Pfam" id="PF20925">
    <property type="entry name" value="Htt_bridge"/>
    <property type="match status" value="1"/>
</dbReference>
<dbReference type="GO" id="GO:0005737">
    <property type="term" value="C:cytoplasm"/>
    <property type="evidence" value="ECO:0007669"/>
    <property type="project" value="UniProtKB-SubCell"/>
</dbReference>
<feature type="region of interest" description="Disordered" evidence="7">
    <location>
        <begin position="452"/>
        <end position="515"/>
    </location>
</feature>